<sequence>MKDTLWRILDDMKMNLIAAFIVLLLSANFTPVVKFPFKLVEVKQNLSSSGMSRIRSTKVMIFKKNGELVVGFKGNEFPLKDAESGFRRLNPALPVILAVEKESSLTSDQLIRILGLLKARGVRYVSVVAQKKF</sequence>
<evidence type="ECO:0000313" key="2">
    <source>
        <dbReference type="Proteomes" id="UP000605201"/>
    </source>
</evidence>
<protein>
    <submittedName>
        <fullName evidence="1">Uncharacterized protein</fullName>
    </submittedName>
</protein>
<gene>
    <name evidence="1" type="ORF">H8D96_10675</name>
</gene>
<dbReference type="Proteomes" id="UP000605201">
    <property type="component" value="Unassembled WGS sequence"/>
</dbReference>
<organism evidence="1 2">
    <name type="scientific">Candidatus Desulfatibia vada</name>
    <dbReference type="NCBI Taxonomy" id="2841696"/>
    <lineage>
        <taxon>Bacteria</taxon>
        <taxon>Pseudomonadati</taxon>
        <taxon>Thermodesulfobacteriota</taxon>
        <taxon>Desulfobacteria</taxon>
        <taxon>Desulfobacterales</taxon>
        <taxon>Desulfobacterales incertae sedis</taxon>
        <taxon>Candidatus Desulfatibia</taxon>
    </lineage>
</organism>
<proteinExistence type="predicted"/>
<reference evidence="1 2" key="1">
    <citation type="submission" date="2020-08" db="EMBL/GenBank/DDBJ databases">
        <title>Bridging the membrane lipid divide: bacteria of the FCB group superphylum have the potential to synthesize archaeal ether lipids.</title>
        <authorList>
            <person name="Villanueva L."/>
            <person name="Von Meijenfeldt F.A.B."/>
            <person name="Westbye A.B."/>
            <person name="Yadav S."/>
            <person name="Hopmans E.C."/>
            <person name="Dutilh B.E."/>
            <person name="Sinninghe Damste J.S."/>
        </authorList>
    </citation>
    <scope>NUCLEOTIDE SEQUENCE [LARGE SCALE GENOMIC DNA]</scope>
    <source>
        <strain evidence="1">NIOZ-UU17</strain>
    </source>
</reference>
<comment type="caution">
    <text evidence="1">The sequence shown here is derived from an EMBL/GenBank/DDBJ whole genome shotgun (WGS) entry which is preliminary data.</text>
</comment>
<dbReference type="EMBL" id="JACNIG010000220">
    <property type="protein sequence ID" value="MBC8432371.1"/>
    <property type="molecule type" value="Genomic_DNA"/>
</dbReference>
<name>A0A8J6P2R1_9BACT</name>
<evidence type="ECO:0000313" key="1">
    <source>
        <dbReference type="EMBL" id="MBC8432371.1"/>
    </source>
</evidence>
<dbReference type="AlphaFoldDB" id="A0A8J6P2R1"/>
<accession>A0A8J6P2R1</accession>